<comment type="caution">
    <text evidence="2">The sequence shown here is derived from an EMBL/GenBank/DDBJ whole genome shotgun (WGS) entry which is preliminary data.</text>
</comment>
<dbReference type="EMBL" id="JABAYA010000019">
    <property type="protein sequence ID" value="KAF7730073.1"/>
    <property type="molecule type" value="Genomic_DNA"/>
</dbReference>
<feature type="region of interest" description="Disordered" evidence="1">
    <location>
        <begin position="57"/>
        <end position="81"/>
    </location>
</feature>
<feature type="compositionally biased region" description="Low complexity" evidence="1">
    <location>
        <begin position="61"/>
        <end position="74"/>
    </location>
</feature>
<evidence type="ECO:0000313" key="2">
    <source>
        <dbReference type="EMBL" id="KAF7730073.1"/>
    </source>
</evidence>
<name>A0A8H7BTA2_9FUNG</name>
<dbReference type="AlphaFoldDB" id="A0A8H7BTA2"/>
<sequence length="248" mass="29102">MAEVKYHECEDPSVVWPLRFGKVAKQLNVTYKKSSVDWGSIALEILRSANAKAEIKGDEPSTMSTISSSTSSTSETKKSITADDHRRIADIYASLDERNMWKLSTGTYVEKQMEKLALRCNYEHPCHSLILDPECCTWKEYFSAEELREIRMFATPTIKRMPDDLNRYLMSYLGKHTLNELQEHHDTFKYERIQQADHYWIHQTITKALDLYHYNYLADLDRSEADYLRRVWTFIDCCFDASKIKVTR</sequence>
<evidence type="ECO:0000313" key="3">
    <source>
        <dbReference type="Proteomes" id="UP000605846"/>
    </source>
</evidence>
<keyword evidence="3" id="KW-1185">Reference proteome</keyword>
<organism evidence="2 3">
    <name type="scientific">Apophysomyces ossiformis</name>
    <dbReference type="NCBI Taxonomy" id="679940"/>
    <lineage>
        <taxon>Eukaryota</taxon>
        <taxon>Fungi</taxon>
        <taxon>Fungi incertae sedis</taxon>
        <taxon>Mucoromycota</taxon>
        <taxon>Mucoromycotina</taxon>
        <taxon>Mucoromycetes</taxon>
        <taxon>Mucorales</taxon>
        <taxon>Mucorineae</taxon>
        <taxon>Mucoraceae</taxon>
        <taxon>Apophysomyces</taxon>
    </lineage>
</organism>
<protein>
    <submittedName>
        <fullName evidence="2">Uncharacterized protein</fullName>
    </submittedName>
</protein>
<reference evidence="2" key="1">
    <citation type="submission" date="2020-01" db="EMBL/GenBank/DDBJ databases">
        <title>Genome Sequencing of Three Apophysomyces-Like Fungal Strains Confirms a Novel Fungal Genus in the Mucoromycota with divergent Burkholderia-like Endosymbiotic Bacteria.</title>
        <authorList>
            <person name="Stajich J.E."/>
            <person name="Macias A.M."/>
            <person name="Carter-House D."/>
            <person name="Lovett B."/>
            <person name="Kasson L.R."/>
            <person name="Berry K."/>
            <person name="Grigoriev I."/>
            <person name="Chang Y."/>
            <person name="Spatafora J."/>
            <person name="Kasson M.T."/>
        </authorList>
    </citation>
    <scope>NUCLEOTIDE SEQUENCE</scope>
    <source>
        <strain evidence="2">NRRL A-21654</strain>
    </source>
</reference>
<evidence type="ECO:0000256" key="1">
    <source>
        <dbReference type="SAM" id="MobiDB-lite"/>
    </source>
</evidence>
<dbReference type="Proteomes" id="UP000605846">
    <property type="component" value="Unassembled WGS sequence"/>
</dbReference>
<gene>
    <name evidence="2" type="ORF">EC973_003019</name>
</gene>
<accession>A0A8H7BTA2</accession>
<proteinExistence type="predicted"/>
<dbReference type="OrthoDB" id="2278533at2759"/>